<protein>
    <submittedName>
        <fullName evidence="1">Putative phosphohistidine phosphatase, SixA</fullName>
    </submittedName>
</protein>
<dbReference type="KEGG" id="pprf:DPRO_0882"/>
<dbReference type="Gene3D" id="3.40.50.1240">
    <property type="entry name" value="Phosphoglycerate mutase-like"/>
    <property type="match status" value="1"/>
</dbReference>
<accession>A0A2C8F5D5</accession>
<dbReference type="Proteomes" id="UP000219215">
    <property type="component" value="Chromosome DPRO"/>
</dbReference>
<dbReference type="EMBL" id="LT907975">
    <property type="protein sequence ID" value="SOB57773.1"/>
    <property type="molecule type" value="Genomic_DNA"/>
</dbReference>
<dbReference type="GO" id="GO:0101006">
    <property type="term" value="F:protein histidine phosphatase activity"/>
    <property type="evidence" value="ECO:0007669"/>
    <property type="project" value="InterPro"/>
</dbReference>
<dbReference type="InterPro" id="IPR013078">
    <property type="entry name" value="His_Pase_superF_clade-1"/>
</dbReference>
<evidence type="ECO:0000313" key="1">
    <source>
        <dbReference type="EMBL" id="SOB57773.1"/>
    </source>
</evidence>
<gene>
    <name evidence="1" type="ORF">DPRO_0882</name>
</gene>
<dbReference type="InterPro" id="IPR029033">
    <property type="entry name" value="His_PPase_superfam"/>
</dbReference>
<name>A0A2C8F5D5_9BACT</name>
<dbReference type="CDD" id="cd07067">
    <property type="entry name" value="HP_PGM_like"/>
    <property type="match status" value="1"/>
</dbReference>
<dbReference type="AlphaFoldDB" id="A0A2C8F5D5"/>
<organism evidence="1 2">
    <name type="scientific">Pseudodesulfovibrio profundus</name>
    <dbReference type="NCBI Taxonomy" id="57320"/>
    <lineage>
        <taxon>Bacteria</taxon>
        <taxon>Pseudomonadati</taxon>
        <taxon>Thermodesulfobacteriota</taxon>
        <taxon>Desulfovibrionia</taxon>
        <taxon>Desulfovibrionales</taxon>
        <taxon>Desulfovibrionaceae</taxon>
    </lineage>
</organism>
<dbReference type="InterPro" id="IPR004449">
    <property type="entry name" value="SixA"/>
</dbReference>
<reference evidence="2" key="1">
    <citation type="submission" date="2017-09" db="EMBL/GenBank/DDBJ databases">
        <authorList>
            <person name="Regsiter A."/>
            <person name="William W."/>
        </authorList>
    </citation>
    <scope>NUCLEOTIDE SEQUENCE [LARGE SCALE GENOMIC DNA]</scope>
    <source>
        <strain evidence="2">500-1</strain>
    </source>
</reference>
<dbReference type="OrthoDB" id="9810154at2"/>
<dbReference type="SUPFAM" id="SSF53254">
    <property type="entry name" value="Phosphoglycerate mutase-like"/>
    <property type="match status" value="1"/>
</dbReference>
<proteinExistence type="predicted"/>
<evidence type="ECO:0000313" key="2">
    <source>
        <dbReference type="Proteomes" id="UP000219215"/>
    </source>
</evidence>
<keyword evidence="2" id="KW-1185">Reference proteome</keyword>
<dbReference type="GO" id="GO:0005737">
    <property type="term" value="C:cytoplasm"/>
    <property type="evidence" value="ECO:0007669"/>
    <property type="project" value="InterPro"/>
</dbReference>
<dbReference type="RefSeq" id="WP_097010970.1">
    <property type="nucleotide sequence ID" value="NZ_LT907975.1"/>
</dbReference>
<sequence>MLIHLMQHGASLPKELDAHQPLSPLGREQVTKSAKAAKILGLRFELIIASRKTRSQQTAEIIAKHTGYPVRRIEISDSVKAMADPLKAIAFLREYNGLDSIFIAGHLPSLAQIASYLLVGSDKMNLSITNGGLMQIDYSFSEKAGQLNWALSPSQLALIAED</sequence>
<dbReference type="NCBIfam" id="TIGR00249">
    <property type="entry name" value="sixA"/>
    <property type="match status" value="1"/>
</dbReference>
<dbReference type="Pfam" id="PF00300">
    <property type="entry name" value="His_Phos_1"/>
    <property type="match status" value="1"/>
</dbReference>